<dbReference type="Proteomes" id="UP000366945">
    <property type="component" value="Unassembled WGS sequence"/>
</dbReference>
<dbReference type="RefSeq" id="WP_246182660.1">
    <property type="nucleotide sequence ID" value="NZ_CABPSK010000004.1"/>
</dbReference>
<name>A0A5E4XPZ6_9BURK</name>
<dbReference type="GeneID" id="300406014"/>
<protein>
    <submittedName>
        <fullName evidence="1">Lipoprotein LppC</fullName>
    </submittedName>
</protein>
<dbReference type="Gene3D" id="3.90.280.10">
    <property type="entry name" value="PEBP-like"/>
    <property type="match status" value="1"/>
</dbReference>
<reference evidence="1 2" key="1">
    <citation type="submission" date="2019-08" db="EMBL/GenBank/DDBJ databases">
        <authorList>
            <person name="Peeters C."/>
        </authorList>
    </citation>
    <scope>NUCLEOTIDE SEQUENCE [LARGE SCALE GENOMIC DNA]</scope>
    <source>
        <strain evidence="1 2">LMG 31114</strain>
    </source>
</reference>
<dbReference type="AlphaFoldDB" id="A0A5E4XPZ6"/>
<dbReference type="SUPFAM" id="SSF49777">
    <property type="entry name" value="PEBP-like"/>
    <property type="match status" value="1"/>
</dbReference>
<dbReference type="PANTHER" id="PTHR30289">
    <property type="entry name" value="UNCHARACTERIZED PROTEIN YBCL-RELATED"/>
    <property type="match status" value="1"/>
</dbReference>
<dbReference type="EMBL" id="CABPSK010000004">
    <property type="protein sequence ID" value="VVE38394.1"/>
    <property type="molecule type" value="Genomic_DNA"/>
</dbReference>
<organism evidence="1 2">
    <name type="scientific">Pandoraea pneumonica</name>
    <dbReference type="NCBI Taxonomy" id="2508299"/>
    <lineage>
        <taxon>Bacteria</taxon>
        <taxon>Pseudomonadati</taxon>
        <taxon>Pseudomonadota</taxon>
        <taxon>Betaproteobacteria</taxon>
        <taxon>Burkholderiales</taxon>
        <taxon>Burkholderiaceae</taxon>
        <taxon>Pandoraea</taxon>
    </lineage>
</organism>
<evidence type="ECO:0000313" key="2">
    <source>
        <dbReference type="Proteomes" id="UP000366945"/>
    </source>
</evidence>
<dbReference type="InterPro" id="IPR036610">
    <property type="entry name" value="PEBP-like_sf"/>
</dbReference>
<dbReference type="PANTHER" id="PTHR30289:SF1">
    <property type="entry name" value="PEBP (PHOSPHATIDYLETHANOLAMINE-BINDING PROTEIN) FAMILY PROTEIN"/>
    <property type="match status" value="1"/>
</dbReference>
<evidence type="ECO:0000313" key="1">
    <source>
        <dbReference type="EMBL" id="VVE38394.1"/>
    </source>
</evidence>
<sequence>MNSKFEVSRLTMRTAKRTAPSRRRSTAAALAVTLGLVGMAVGSASLAQAAEGMSVSSSAFADNAMLPAAHAGLGECGGQNISPPVEWKNLPQGTHSVVVTMKDPDGAKGGGVVHWLAYNIPATMNGLAAGAGNETSAQVTVGKNISGAQAYRGACPPVGDAPHHYIISVTATDLEPGRLPPGLDANGLTAALAGHTLNGSTIVARYAR</sequence>
<accession>A0A5E4XPZ6</accession>
<proteinExistence type="predicted"/>
<dbReference type="CDD" id="cd00865">
    <property type="entry name" value="PEBP_bact_arch"/>
    <property type="match status" value="1"/>
</dbReference>
<dbReference type="InterPro" id="IPR008914">
    <property type="entry name" value="PEBP"/>
</dbReference>
<keyword evidence="1" id="KW-0449">Lipoprotein</keyword>
<dbReference type="NCBIfam" id="TIGR00481">
    <property type="entry name" value="YbhB/YbcL family Raf kinase inhibitor-like protein"/>
    <property type="match status" value="1"/>
</dbReference>
<keyword evidence="2" id="KW-1185">Reference proteome</keyword>
<gene>
    <name evidence="1" type="primary">lppC</name>
    <name evidence="1" type="ORF">PPN31114_04023</name>
</gene>
<dbReference type="Pfam" id="PF01161">
    <property type="entry name" value="PBP"/>
    <property type="match status" value="1"/>
</dbReference>
<dbReference type="InterPro" id="IPR005247">
    <property type="entry name" value="YbhB_YbcL/LppC-like"/>
</dbReference>